<evidence type="ECO:0008006" key="3">
    <source>
        <dbReference type="Google" id="ProtNLM"/>
    </source>
</evidence>
<accession>A0ABS9MAC6</accession>
<protein>
    <recommendedName>
        <fullName evidence="3">Antitoxin</fullName>
    </recommendedName>
</protein>
<keyword evidence="2" id="KW-1185">Reference proteome</keyword>
<comment type="caution">
    <text evidence="1">The sequence shown here is derived from an EMBL/GenBank/DDBJ whole genome shotgun (WGS) entry which is preliminary data.</text>
</comment>
<dbReference type="RefSeq" id="WP_238074330.1">
    <property type="nucleotide sequence ID" value="NZ_JAKNJB010000020.1"/>
</dbReference>
<evidence type="ECO:0000313" key="1">
    <source>
        <dbReference type="EMBL" id="MCG4527738.1"/>
    </source>
</evidence>
<sequence length="60" mass="6651">MTLEKLLQDVHRAAEEKARIDTCVELYLEGNLPLIIAASKCRLSTADFLATVATFEKVEA</sequence>
<organism evidence="1 2">
    <name type="scientific">Intestinimonas massiliensis</name>
    <name type="common">ex Afouda et al. 2020</name>
    <dbReference type="NCBI Taxonomy" id="1673721"/>
    <lineage>
        <taxon>Bacteria</taxon>
        <taxon>Bacillati</taxon>
        <taxon>Bacillota</taxon>
        <taxon>Clostridia</taxon>
        <taxon>Eubacteriales</taxon>
        <taxon>Intestinimonas</taxon>
    </lineage>
</organism>
<name>A0ABS9MAC6_9FIRM</name>
<dbReference type="EMBL" id="JAKNJB010000020">
    <property type="protein sequence ID" value="MCG4527738.1"/>
    <property type="molecule type" value="Genomic_DNA"/>
</dbReference>
<reference evidence="1 2" key="1">
    <citation type="submission" date="2022-01" db="EMBL/GenBank/DDBJ databases">
        <title>Collection of gut derived symbiotic bacterial strains cultured from healthy donors.</title>
        <authorList>
            <person name="Lin H."/>
            <person name="Kohout C."/>
            <person name="Waligurski E."/>
            <person name="Pamer E.G."/>
        </authorList>
    </citation>
    <scope>NUCLEOTIDE SEQUENCE [LARGE SCALE GENOMIC DNA]</scope>
    <source>
        <strain evidence="1 2">DFI.3.7</strain>
    </source>
</reference>
<evidence type="ECO:0000313" key="2">
    <source>
        <dbReference type="Proteomes" id="UP001200313"/>
    </source>
</evidence>
<proteinExistence type="predicted"/>
<gene>
    <name evidence="1" type="ORF">L0P79_11695</name>
</gene>
<dbReference type="Proteomes" id="UP001200313">
    <property type="component" value="Unassembled WGS sequence"/>
</dbReference>